<proteinExistence type="predicted"/>
<organism evidence="3 4">
    <name type="scientific">Paenibacillus taichungensis</name>
    <dbReference type="NCBI Taxonomy" id="484184"/>
    <lineage>
        <taxon>Bacteria</taxon>
        <taxon>Bacillati</taxon>
        <taxon>Bacillota</taxon>
        <taxon>Bacilli</taxon>
        <taxon>Bacillales</taxon>
        <taxon>Paenibacillaceae</taxon>
        <taxon>Paenibacillus</taxon>
    </lineage>
</organism>
<gene>
    <name evidence="3" type="ORF">HP548_20685</name>
</gene>
<dbReference type="InterPro" id="IPR055259">
    <property type="entry name" value="YkvP/CgeB_Glyco_trans-like"/>
</dbReference>
<protein>
    <submittedName>
        <fullName evidence="3">Glycosyltransferase family 1 protein</fullName>
    </submittedName>
</protein>
<dbReference type="Proteomes" id="UP000577724">
    <property type="component" value="Unassembled WGS sequence"/>
</dbReference>
<comment type="caution">
    <text evidence="3">The sequence shown here is derived from an EMBL/GenBank/DDBJ whole genome shotgun (WGS) entry which is preliminary data.</text>
</comment>
<dbReference type="Pfam" id="PF13524">
    <property type="entry name" value="Glyco_trans_1_2"/>
    <property type="match status" value="1"/>
</dbReference>
<feature type="region of interest" description="Disordered" evidence="1">
    <location>
        <begin position="1"/>
        <end position="20"/>
    </location>
</feature>
<reference evidence="3 4" key="1">
    <citation type="submission" date="2020-05" db="EMBL/GenBank/DDBJ databases">
        <title>Genome Sequencing of Type Strains.</title>
        <authorList>
            <person name="Lemaire J.F."/>
            <person name="Inderbitzin P."/>
            <person name="Gregorio O.A."/>
            <person name="Collins S.B."/>
            <person name="Wespe N."/>
            <person name="Knight-Connoni V."/>
        </authorList>
    </citation>
    <scope>NUCLEOTIDE SEQUENCE [LARGE SCALE GENOMIC DNA]</scope>
    <source>
        <strain evidence="3 4">DSM 19942</strain>
    </source>
</reference>
<evidence type="ECO:0000313" key="3">
    <source>
        <dbReference type="EMBL" id="NUU56498.1"/>
    </source>
</evidence>
<sequence length="377" mass="42923">MVIKKRRSTPTKSRKNRRTVQHPNKVYLRQINATLNRKLKSIQHHLVVQQSDLQQHLMKIIQDGKEQTVESKDSRAVSDSPRVQYKQLNVLLITPAMERESSANSILIEQSLRHLVQHVNEIKTIQPVADHTSGQQLDLILVLHGEDVLSNQNLEAMSASSAKKAIWLSDQSDLKQMESIIPFFDYVFTPNSADIPSDQHMGNVSCHELPFPPNPTVFCPQVVGREYESDVYIIGDAHPGSCLYALANHAWLWDKKVRVEGEGWKDFGAFVPVQPHELREKLYNGSKLVVQDNSSARRIMEVAACGTFQLVSAASSGPENTDAFKRYATIEELVQKLGHYWDHVEQRRLAASQALSYMKYNQSYLHKCLQLMDIIFQ</sequence>
<dbReference type="RefSeq" id="WP_415640142.1">
    <property type="nucleotide sequence ID" value="NZ_CBCRYD010000017.1"/>
</dbReference>
<evidence type="ECO:0000313" key="4">
    <source>
        <dbReference type="Proteomes" id="UP000577724"/>
    </source>
</evidence>
<keyword evidence="4" id="KW-1185">Reference proteome</keyword>
<evidence type="ECO:0000256" key="1">
    <source>
        <dbReference type="SAM" id="MobiDB-lite"/>
    </source>
</evidence>
<evidence type="ECO:0000259" key="2">
    <source>
        <dbReference type="Pfam" id="PF13524"/>
    </source>
</evidence>
<feature type="domain" description="Spore protein YkvP/CgeB glycosyl transferase-like" evidence="2">
    <location>
        <begin position="256"/>
        <end position="372"/>
    </location>
</feature>
<accession>A0ABX2MR15</accession>
<dbReference type="EMBL" id="JABMCC010000115">
    <property type="protein sequence ID" value="NUU56498.1"/>
    <property type="molecule type" value="Genomic_DNA"/>
</dbReference>
<name>A0ABX2MR15_9BACL</name>